<keyword evidence="1" id="KW-0614">Plasmid</keyword>
<dbReference type="AlphaFoldDB" id="D7E5P0"/>
<gene>
    <name evidence="1" type="ordered locus">Aazo_5315</name>
</gene>
<dbReference type="KEGG" id="naz:Aazo_5315"/>
<protein>
    <submittedName>
        <fullName evidence="1">Uncharacterized protein</fullName>
    </submittedName>
</protein>
<organism evidence="1 2">
    <name type="scientific">Nostoc azollae (strain 0708)</name>
    <name type="common">Anabaena azollae (strain 0708)</name>
    <dbReference type="NCBI Taxonomy" id="551115"/>
    <lineage>
        <taxon>Bacteria</taxon>
        <taxon>Bacillati</taxon>
        <taxon>Cyanobacteriota</taxon>
        <taxon>Cyanophyceae</taxon>
        <taxon>Nostocales</taxon>
        <taxon>Nostocaceae</taxon>
        <taxon>Trichormus</taxon>
    </lineage>
</organism>
<dbReference type="Proteomes" id="UP000001511">
    <property type="component" value="Plasmid pAzo01"/>
</dbReference>
<keyword evidence="2" id="KW-1185">Reference proteome</keyword>
<reference evidence="1 2" key="1">
    <citation type="journal article" date="2010" name="PLoS ONE">
        <title>Genome erosion in a nitrogen-fixing vertically transmitted endosymbiotic multicellular cyanobacterium.</title>
        <authorList>
            <person name="Ran L."/>
            <person name="Larsson J."/>
            <person name="Vigil-Stenman T."/>
            <person name="Nylander J.A."/>
            <person name="Ininbergs K."/>
            <person name="Zheng W.W."/>
            <person name="Lapidus A."/>
            <person name="Lowry S."/>
            <person name="Haselkorn R."/>
            <person name="Bergman B."/>
        </authorList>
    </citation>
    <scope>NUCLEOTIDE SEQUENCE [LARGE SCALE GENOMIC DNA]</scope>
    <source>
        <strain evidence="2">0708</strain>
        <plasmid evidence="2">Plasmid pAzo01</plasmid>
    </source>
</reference>
<accession>D7E5P0</accession>
<sequence>MNLWLQEILASALAPKIVKETPTLGRDSLIAHGLKKAVCWHYWIKALT</sequence>
<dbReference type="EMBL" id="CP002060">
    <property type="protein sequence ID" value="ADI66299.1"/>
    <property type="molecule type" value="Genomic_DNA"/>
</dbReference>
<evidence type="ECO:0000313" key="1">
    <source>
        <dbReference type="EMBL" id="ADI66299.1"/>
    </source>
</evidence>
<proteinExistence type="predicted"/>
<evidence type="ECO:0000313" key="2">
    <source>
        <dbReference type="Proteomes" id="UP000001511"/>
    </source>
</evidence>
<name>D7E5P0_NOSA0</name>
<geneLocation type="plasmid" evidence="1 2">
    <name>pAzo01</name>
</geneLocation>
<dbReference type="HOGENOM" id="CLU_3155512_0_0_3"/>